<keyword evidence="11" id="KW-1185">Reference proteome</keyword>
<dbReference type="GeneID" id="64821156"/>
<dbReference type="InterPro" id="IPR050526">
    <property type="entry name" value="Rubredoxin_ET"/>
</dbReference>
<evidence type="ECO:0000256" key="1">
    <source>
        <dbReference type="ARBA" id="ARBA00002360"/>
    </source>
</evidence>
<dbReference type="AlphaFoldDB" id="A0A8T8K6B3"/>
<feature type="binding site" evidence="8">
    <location>
        <position position="8"/>
    </location>
    <ligand>
        <name>Fe cation</name>
        <dbReference type="ChEBI" id="CHEBI:24875"/>
    </ligand>
</feature>
<dbReference type="Gene3D" id="2.20.28.10">
    <property type="match status" value="1"/>
</dbReference>
<keyword evidence="4 7" id="KW-0479">Metal-binding</keyword>
<comment type="function">
    <text evidence="1 7">Rubredoxin is a small nonheme, iron protein lacking acid-labile sulfide. Its single Fe, chelated to 4 Cys, functions as an electron acceptor and may also stabilize the conformation of the molecule.</text>
</comment>
<organism evidence="10 11">
    <name type="scientific">Methanobacterium alkalithermotolerans</name>
    <dbReference type="NCBI Taxonomy" id="2731220"/>
    <lineage>
        <taxon>Archaea</taxon>
        <taxon>Methanobacteriati</taxon>
        <taxon>Methanobacteriota</taxon>
        <taxon>Methanomada group</taxon>
        <taxon>Methanobacteria</taxon>
        <taxon>Methanobacteriales</taxon>
        <taxon>Methanobacteriaceae</taxon>
        <taxon>Methanobacterium</taxon>
    </lineage>
</organism>
<dbReference type="PROSITE" id="PS50903">
    <property type="entry name" value="RUBREDOXIN_LIKE"/>
    <property type="match status" value="1"/>
</dbReference>
<dbReference type="EMBL" id="CP058560">
    <property type="protein sequence ID" value="QUH24114.1"/>
    <property type="molecule type" value="Genomic_DNA"/>
</dbReference>
<accession>A0A8T8K6B3</accession>
<proteinExistence type="inferred from homology"/>
<dbReference type="PROSITE" id="PS00202">
    <property type="entry name" value="RUBREDOXIN"/>
    <property type="match status" value="1"/>
</dbReference>
<evidence type="ECO:0000256" key="3">
    <source>
        <dbReference type="ARBA" id="ARBA00022448"/>
    </source>
</evidence>
<evidence type="ECO:0000256" key="6">
    <source>
        <dbReference type="ARBA" id="ARBA00023004"/>
    </source>
</evidence>
<dbReference type="PIRSF" id="PIRSF000071">
    <property type="entry name" value="Rubredoxin"/>
    <property type="match status" value="1"/>
</dbReference>
<name>A0A8T8K6B3_9EURY</name>
<protein>
    <recommendedName>
        <fullName evidence="7">Rubredoxin</fullName>
    </recommendedName>
</protein>
<keyword evidence="3 7" id="KW-0813">Transport</keyword>
<dbReference type="InterPro" id="IPR024934">
    <property type="entry name" value="Rubredoxin-like_dom"/>
</dbReference>
<dbReference type="InterPro" id="IPR024935">
    <property type="entry name" value="Rubredoxin_dom"/>
</dbReference>
<evidence type="ECO:0000259" key="9">
    <source>
        <dbReference type="PROSITE" id="PS50903"/>
    </source>
</evidence>
<evidence type="ECO:0000256" key="4">
    <source>
        <dbReference type="ARBA" id="ARBA00022723"/>
    </source>
</evidence>
<dbReference type="RefSeq" id="WP_211533071.1">
    <property type="nucleotide sequence ID" value="NZ_CP058560.1"/>
</dbReference>
<evidence type="ECO:0000256" key="7">
    <source>
        <dbReference type="PIRNR" id="PIRNR000071"/>
    </source>
</evidence>
<keyword evidence="5 7" id="KW-0249">Electron transport</keyword>
<dbReference type="CDD" id="cd00730">
    <property type="entry name" value="rubredoxin"/>
    <property type="match status" value="1"/>
</dbReference>
<comment type="similarity">
    <text evidence="2 7">Belongs to the rubredoxin family.</text>
</comment>
<reference evidence="10" key="1">
    <citation type="submission" date="2020-07" db="EMBL/GenBank/DDBJ databases">
        <title>Methanobacterium. sp. MethCan genome.</title>
        <authorList>
            <person name="Postec A."/>
            <person name="Quemeneur M."/>
        </authorList>
    </citation>
    <scope>NUCLEOTIDE SEQUENCE</scope>
    <source>
        <strain evidence="10">MethCAN</strain>
    </source>
</reference>
<evidence type="ECO:0000256" key="8">
    <source>
        <dbReference type="PIRSR" id="PIRSR000071-1"/>
    </source>
</evidence>
<gene>
    <name evidence="10" type="ORF">HYG87_10285</name>
</gene>
<dbReference type="GO" id="GO:0009055">
    <property type="term" value="F:electron transfer activity"/>
    <property type="evidence" value="ECO:0007669"/>
    <property type="project" value="InterPro"/>
</dbReference>
<evidence type="ECO:0000313" key="11">
    <source>
        <dbReference type="Proteomes" id="UP000681041"/>
    </source>
</evidence>
<dbReference type="InterPro" id="IPR018527">
    <property type="entry name" value="Rubredoxin_Fe_BS"/>
</dbReference>
<dbReference type="Pfam" id="PF00301">
    <property type="entry name" value="Rubredoxin"/>
    <property type="match status" value="1"/>
</dbReference>
<dbReference type="FunFam" id="2.20.28.10:FF:000001">
    <property type="entry name" value="Rubredoxin"/>
    <property type="match status" value="1"/>
</dbReference>
<feature type="domain" description="Rubredoxin-like" evidence="9">
    <location>
        <begin position="2"/>
        <end position="51"/>
    </location>
</feature>
<keyword evidence="6 7" id="KW-0408">Iron</keyword>
<feature type="binding site" evidence="8">
    <location>
        <position position="5"/>
    </location>
    <ligand>
        <name>Fe cation</name>
        <dbReference type="ChEBI" id="CHEBI:24875"/>
    </ligand>
</feature>
<dbReference type="InterPro" id="IPR024922">
    <property type="entry name" value="Rubredoxin"/>
</dbReference>
<evidence type="ECO:0000313" key="10">
    <source>
        <dbReference type="EMBL" id="QUH24114.1"/>
    </source>
</evidence>
<dbReference type="KEGG" id="meme:HYG87_10285"/>
<dbReference type="SUPFAM" id="SSF57802">
    <property type="entry name" value="Rubredoxin-like"/>
    <property type="match status" value="1"/>
</dbReference>
<feature type="binding site" evidence="8">
    <location>
        <position position="38"/>
    </location>
    <ligand>
        <name>Fe cation</name>
        <dbReference type="ChEBI" id="CHEBI:24875"/>
    </ligand>
</feature>
<dbReference type="PANTHER" id="PTHR47627">
    <property type="entry name" value="RUBREDOXIN"/>
    <property type="match status" value="1"/>
</dbReference>
<dbReference type="GO" id="GO:0043448">
    <property type="term" value="P:alkane catabolic process"/>
    <property type="evidence" value="ECO:0007669"/>
    <property type="project" value="TreeGrafter"/>
</dbReference>
<sequence>MRYKCKVCGYIYDPDMGEPRKETPSGVEFDSLPDEWSCPKCGAGKIRFMPLKN</sequence>
<dbReference type="GO" id="GO:0005506">
    <property type="term" value="F:iron ion binding"/>
    <property type="evidence" value="ECO:0007669"/>
    <property type="project" value="InterPro"/>
</dbReference>
<dbReference type="OrthoDB" id="371635at2157"/>
<evidence type="ECO:0000256" key="2">
    <source>
        <dbReference type="ARBA" id="ARBA00005337"/>
    </source>
</evidence>
<dbReference type="Proteomes" id="UP000681041">
    <property type="component" value="Chromosome"/>
</dbReference>
<dbReference type="PRINTS" id="PR00163">
    <property type="entry name" value="RUBREDOXIN"/>
</dbReference>
<dbReference type="PANTHER" id="PTHR47627:SF1">
    <property type="entry name" value="RUBREDOXIN-1-RELATED"/>
    <property type="match status" value="1"/>
</dbReference>
<feature type="binding site" evidence="8">
    <location>
        <position position="41"/>
    </location>
    <ligand>
        <name>Fe cation</name>
        <dbReference type="ChEBI" id="CHEBI:24875"/>
    </ligand>
</feature>
<evidence type="ECO:0000256" key="5">
    <source>
        <dbReference type="ARBA" id="ARBA00022982"/>
    </source>
</evidence>
<comment type="cofactor">
    <cofactor evidence="7 8">
        <name>Fe(3+)</name>
        <dbReference type="ChEBI" id="CHEBI:29034"/>
    </cofactor>
    <text evidence="7 8">Binds 1 Fe(3+) ion per subunit.</text>
</comment>